<evidence type="ECO:0000313" key="8">
    <source>
        <dbReference type="Proteomes" id="UP000006049"/>
    </source>
</evidence>
<evidence type="ECO:0000256" key="1">
    <source>
        <dbReference type="ARBA" id="ARBA00001947"/>
    </source>
</evidence>
<protein>
    <submittedName>
        <fullName evidence="7">Putative Zn-dependent peptidase</fullName>
    </submittedName>
</protein>
<organism evidence="7 8">
    <name type="scientific">Aequorivita sublithincola (strain DSM 14238 / LMG 21431 / ACAM 643 / 9-3)</name>
    <dbReference type="NCBI Taxonomy" id="746697"/>
    <lineage>
        <taxon>Bacteria</taxon>
        <taxon>Pseudomonadati</taxon>
        <taxon>Bacteroidota</taxon>
        <taxon>Flavobacteriia</taxon>
        <taxon>Flavobacteriales</taxon>
        <taxon>Flavobacteriaceae</taxon>
        <taxon>Aequorivita</taxon>
    </lineage>
</organism>
<dbReference type="InterPro" id="IPR011765">
    <property type="entry name" value="Pept_M16_N"/>
</dbReference>
<evidence type="ECO:0000313" key="7">
    <source>
        <dbReference type="EMBL" id="AFL79631.1"/>
    </source>
</evidence>
<dbReference type="Pfam" id="PF00675">
    <property type="entry name" value="Peptidase_M16"/>
    <property type="match status" value="2"/>
</dbReference>
<feature type="signal peptide" evidence="4">
    <location>
        <begin position="1"/>
        <end position="25"/>
    </location>
</feature>
<reference evidence="7 8" key="1">
    <citation type="submission" date="2012-06" db="EMBL/GenBank/DDBJ databases">
        <title>The complete genome of Aequorivita sublithincola DSM 14238.</title>
        <authorList>
            <consortium name="US DOE Joint Genome Institute (JGI-PGF)"/>
            <person name="Lucas S."/>
            <person name="Copeland A."/>
            <person name="Lapidus A."/>
            <person name="Goodwin L."/>
            <person name="Pitluck S."/>
            <person name="Peters L."/>
            <person name="Munk A.C.C."/>
            <person name="Kyrpides N."/>
            <person name="Mavromatis K."/>
            <person name="Pagani I."/>
            <person name="Ivanova N."/>
            <person name="Ovchinnikova G."/>
            <person name="Zeytun A."/>
            <person name="Detter J.C."/>
            <person name="Han C."/>
            <person name="Land M."/>
            <person name="Hauser L."/>
            <person name="Markowitz V."/>
            <person name="Cheng J.-F."/>
            <person name="Hugenholtz P."/>
            <person name="Woyke T."/>
            <person name="Wu D."/>
            <person name="Tindall B."/>
            <person name="Faehnrich R."/>
            <person name="Brambilla E."/>
            <person name="Klenk H.-P."/>
            <person name="Eisen J.A."/>
        </authorList>
    </citation>
    <scope>NUCLEOTIDE SEQUENCE [LARGE SCALE GENOMIC DNA]</scope>
    <source>
        <strain evidence="8">DSM 14238 / LMG 21431 / ACAM 643 / 9-3</strain>
    </source>
</reference>
<proteinExistence type="inferred from homology"/>
<comment type="cofactor">
    <cofactor evidence="1">
        <name>Zn(2+)</name>
        <dbReference type="ChEBI" id="CHEBI:29105"/>
    </cofactor>
</comment>
<gene>
    <name evidence="7" type="ordered locus">Aeqsu_0101</name>
</gene>
<keyword evidence="8" id="KW-1185">Reference proteome</keyword>
<dbReference type="Pfam" id="PF05193">
    <property type="entry name" value="Peptidase_M16_C"/>
    <property type="match status" value="2"/>
</dbReference>
<evidence type="ECO:0000256" key="4">
    <source>
        <dbReference type="SAM" id="SignalP"/>
    </source>
</evidence>
<evidence type="ECO:0000259" key="5">
    <source>
        <dbReference type="Pfam" id="PF00675"/>
    </source>
</evidence>
<dbReference type="PANTHER" id="PTHR11851:SF49">
    <property type="entry name" value="MITOCHONDRIAL-PROCESSING PEPTIDASE SUBUNIT ALPHA"/>
    <property type="match status" value="1"/>
</dbReference>
<dbReference type="OrthoDB" id="9811314at2"/>
<dbReference type="EMBL" id="CP003280">
    <property type="protein sequence ID" value="AFL79631.1"/>
    <property type="molecule type" value="Genomic_DNA"/>
</dbReference>
<dbReference type="GO" id="GO:0046872">
    <property type="term" value="F:metal ion binding"/>
    <property type="evidence" value="ECO:0007669"/>
    <property type="project" value="InterPro"/>
</dbReference>
<feature type="domain" description="Peptidase M16 N-terminal" evidence="5">
    <location>
        <begin position="525"/>
        <end position="625"/>
    </location>
</feature>
<keyword evidence="4" id="KW-0732">Signal</keyword>
<evidence type="ECO:0000256" key="3">
    <source>
        <dbReference type="RuleBase" id="RU004447"/>
    </source>
</evidence>
<dbReference type="GO" id="GO:0004222">
    <property type="term" value="F:metalloendopeptidase activity"/>
    <property type="evidence" value="ECO:0007669"/>
    <property type="project" value="InterPro"/>
</dbReference>
<dbReference type="RefSeq" id="WP_014780889.1">
    <property type="nucleotide sequence ID" value="NC_018013.1"/>
</dbReference>
<evidence type="ECO:0000259" key="6">
    <source>
        <dbReference type="Pfam" id="PF05193"/>
    </source>
</evidence>
<dbReference type="HOGENOM" id="CLU_007487_1_1_10"/>
<dbReference type="InterPro" id="IPR050361">
    <property type="entry name" value="MPP/UQCRC_Complex"/>
</dbReference>
<dbReference type="eggNOG" id="COG0612">
    <property type="taxonomic scope" value="Bacteria"/>
</dbReference>
<dbReference type="SUPFAM" id="SSF63411">
    <property type="entry name" value="LuxS/MPP-like metallohydrolase"/>
    <property type="match status" value="4"/>
</dbReference>
<feature type="chain" id="PRO_5003683995" evidence="4">
    <location>
        <begin position="26"/>
        <end position="928"/>
    </location>
</feature>
<dbReference type="PROSITE" id="PS00143">
    <property type="entry name" value="INSULINASE"/>
    <property type="match status" value="1"/>
</dbReference>
<feature type="domain" description="Peptidase M16 C-terminal" evidence="6">
    <location>
        <begin position="212"/>
        <end position="386"/>
    </location>
</feature>
<dbReference type="InterPro" id="IPR007863">
    <property type="entry name" value="Peptidase_M16_C"/>
</dbReference>
<dbReference type="STRING" id="746697.Aeqsu_0101"/>
<name>I3YRL3_AEQSU</name>
<dbReference type="InterPro" id="IPR001431">
    <property type="entry name" value="Pept_M16_Zn_BS"/>
</dbReference>
<feature type="domain" description="Peptidase M16 N-terminal" evidence="5">
    <location>
        <begin position="53"/>
        <end position="200"/>
    </location>
</feature>
<dbReference type="Proteomes" id="UP000006049">
    <property type="component" value="Chromosome"/>
</dbReference>
<dbReference type="Gene3D" id="3.30.830.10">
    <property type="entry name" value="Metalloenzyme, LuxS/M16 peptidase-like"/>
    <property type="match status" value="4"/>
</dbReference>
<dbReference type="KEGG" id="asl:Aeqsu_0101"/>
<dbReference type="AlphaFoldDB" id="I3YRL3"/>
<dbReference type="GO" id="GO:0006508">
    <property type="term" value="P:proteolysis"/>
    <property type="evidence" value="ECO:0007669"/>
    <property type="project" value="InterPro"/>
</dbReference>
<dbReference type="InterPro" id="IPR011249">
    <property type="entry name" value="Metalloenz_LuxS/M16"/>
</dbReference>
<feature type="domain" description="Peptidase M16 C-terminal" evidence="6">
    <location>
        <begin position="675"/>
        <end position="853"/>
    </location>
</feature>
<evidence type="ECO:0000256" key="2">
    <source>
        <dbReference type="ARBA" id="ARBA00007261"/>
    </source>
</evidence>
<dbReference type="PANTHER" id="PTHR11851">
    <property type="entry name" value="METALLOPROTEASE"/>
    <property type="match status" value="1"/>
</dbReference>
<sequence>MKHIFSLKSLILLALLLIVQQSTIAQTTNSKFEKVQELDGVIEYLYTPNGLKILLVQDNAAPVVNVQMVYDVGSKYEVPGNTGSTHLLEHLMFKGTEKFNKKKGTSIDSELTRYGAQMNATTWNDRTNYYETIPSDKIELAIEIEADRMRNLLLLKEDKEAEMTVVRNEFERGENNPNSLLSKEIWATAYMAHGYHHSTIGWRSDIENMPMKVLRDFYDTYYWPNNAWLTVVGDFQKDNLFKLVDSYFGKISKASHTIPQPYTEEPPQYGPRKIQISKAGETSVNTVAYKIPGTLHEDIPALIILADALGSGPSSVLSKEFVDAGLAYYAAASASQFAENGLFTVSLGFDPEKNSEEMNTKLLETLEKVKKDGVLQADIDRIIANLNAQTILGRDGSGSIASELTEFISGGDWTEYINESKKLAKVTAADVKRVANKYLVLDQSTTGFFIPKKAGANAETVEGAAKRNAETDGKYFYRNPEMFVDGLNEVKTISEVEVKAVTEIPSNEDFIRKTVAGIDVIIKKTGAKGYVTVAGSFPIGDFFDGKNNEMIPTLTTSMLSKGTTKNDKFQFSQKLEKLGVDIYVGSDNDHVSLGFKSLSKDVDTVIALLAEELRNPLFDEKEFDLLKQQFIGNMQPGLSDPGTQGSIALTQNLYPVGHPNYTSSIEKTIENIENVKLADIKAFHKKYFGPADMHLVAVGDVDTKTVYKSLENNFKNWSGGVKRTSKTFDTKKGDALVKVVTIPEKPSAELFIGQYTGMRRSNADFLPFYIGNSVLGGGFSGRLMLTVRDEAGLTYGISSRQNGFTFADGYWYINASFNPELFATGEDATLKELKKWSEEGITAAELKDKKSSLIGAFKIGLATTRGMASNILAVVQRGEQPSYIYEYPAMLEAVTLEQVNAAIKKYIDVDKLIIIKAGSLDQEGKPLK</sequence>
<comment type="similarity">
    <text evidence="2 3">Belongs to the peptidase M16 family.</text>
</comment>
<accession>I3YRL3</accession>